<feature type="compositionally biased region" description="Low complexity" evidence="13">
    <location>
        <begin position="241"/>
        <end position="259"/>
    </location>
</feature>
<evidence type="ECO:0000256" key="12">
    <source>
        <dbReference type="ARBA" id="ARBA00082539"/>
    </source>
</evidence>
<dbReference type="Gene3D" id="1.10.8.270">
    <property type="entry name" value="putative rabgap domain of human tbc1 domain family member 14 like domains"/>
    <property type="match status" value="1"/>
</dbReference>
<comment type="subcellular location">
    <subcellularLocation>
        <location evidence="1">Cytoplasm</location>
    </subcellularLocation>
</comment>
<evidence type="ECO:0000259" key="14">
    <source>
        <dbReference type="PROSITE" id="PS50086"/>
    </source>
</evidence>
<evidence type="ECO:0000256" key="10">
    <source>
        <dbReference type="ARBA" id="ARBA00065268"/>
    </source>
</evidence>
<feature type="domain" description="Rab-GAP TBC" evidence="14">
    <location>
        <begin position="680"/>
        <end position="890"/>
    </location>
</feature>
<feature type="region of interest" description="Disordered" evidence="13">
    <location>
        <begin position="980"/>
        <end position="1005"/>
    </location>
</feature>
<dbReference type="InterPro" id="IPR035969">
    <property type="entry name" value="Rab-GAP_TBC_sf"/>
</dbReference>
<evidence type="ECO:0000256" key="13">
    <source>
        <dbReference type="SAM" id="MobiDB-lite"/>
    </source>
</evidence>
<feature type="region of interest" description="Disordered" evidence="13">
    <location>
        <begin position="342"/>
        <end position="406"/>
    </location>
</feature>
<dbReference type="PROSITE" id="PS50086">
    <property type="entry name" value="TBC_RABGAP"/>
    <property type="match status" value="1"/>
</dbReference>
<sequence length="1044" mass="116636">MQAVQANAIVNNDNELLKMADGGGEKQLTYTQDNVSVRFASPRGEQTVSGKLEITKERHGHVVSWAPYEPPAEVKAQEQRYDEHSAGIWEDLTADSTVSYHVGGRDKTQSSGVVKIKKDDNGAVASSGDTPSPSSSAAQSISFEVTELNSYRLRQVCDTHELTLNLSDGTRLPVFVFIERRHEHFIRALHEHVSFKRSDPADAYSLVYVSPLRDVSQATEQVTDKAPSPTPSPAPSPVIGQAASQAKDKAASCSSTPGGTVVGVPTTVARPTPLMPGPQAIQFLVSRAPNVMVQSQPNGQTRLVPQQSLRLVLSQSGSHPLADGVKPQPSIVPHPVQLLVQPPQPHLPLPPPPAVSPAQAIPPPQPSPFHSGLVISDVRSQAPGHCGSPSESQASVAPPVRRRGPHWPTEEKLELLALLRKRRALVNPRLADGISKKEKLEGWKQVTTILNRHHPTTGGRCIAEVKKQWQNLFLKAKRERRELMGDGGGTKSGAEGTTPAQLSGLSLKVFETFGENYYVHEDDMPMDVDASRKDHLLYLVQMPAVEALHKSFDQLDLYTESSSRYDVIRKFLVNPTWDATWDGFAKVAHYVTGAGSGLPGEEYRTSYDYFGEQQPDSLTGLEISEHCEEPGFEVVVRTLPKRTEVKRGSPLGHEEWALAHDPEGRVLNEDVLKQRIFRGGIAAELRREVWPFLLGYYGFSSTYKEREALRKKLKDYYYRMKLQWKSISEDQESRFADFRERKNLVEKDVSRTDRTHSFYQGENNAKIEMLNDILMTYCMYNFDLGYVQGMSDLLSPILMVMDSEEDSFWCFVGFIKRVMSNFDLDQSGMKKQLAQLYDILAVAVPKLAIYLEEHESGNLYFCFRWLLVLFKREFKCEEIMRLWEVLWTDLPCKNFHLLLCVAILDHEKDLLIENNYGLNEILKHVNDMCYRIDLERMLSTAEAILEQLRGSAKLPESVQEALGIYVANTSSPVDTNGIAYESAKPLDERPAASPNSMRTGERTCSTSSVEVLSDGDVEARALTSRALWGVLESHSWELSQKASV</sequence>
<dbReference type="PANTHER" id="PTHR22957">
    <property type="entry name" value="TBC1 DOMAIN FAMILY MEMBER GTPASE-ACTIVATING PROTEIN"/>
    <property type="match status" value="1"/>
</dbReference>
<evidence type="ECO:0000313" key="15">
    <source>
        <dbReference type="EMBL" id="KAK8784591.1"/>
    </source>
</evidence>
<dbReference type="PANTHER" id="PTHR22957:SF645">
    <property type="entry name" value="LD27216P"/>
    <property type="match status" value="1"/>
</dbReference>
<evidence type="ECO:0000256" key="4">
    <source>
        <dbReference type="ARBA" id="ARBA00022468"/>
    </source>
</evidence>
<dbReference type="Gene3D" id="1.10.472.80">
    <property type="entry name" value="Ypt/Rab-GAP domain of gyp1p, domain 3"/>
    <property type="match status" value="1"/>
</dbReference>
<dbReference type="Proteomes" id="UP001321473">
    <property type="component" value="Unassembled WGS sequence"/>
</dbReference>
<dbReference type="Pfam" id="PF00566">
    <property type="entry name" value="RabGAP-TBC"/>
    <property type="match status" value="1"/>
</dbReference>
<accession>A0AAQ4FCU6</accession>
<evidence type="ECO:0000256" key="6">
    <source>
        <dbReference type="ARBA" id="ARBA00022553"/>
    </source>
</evidence>
<keyword evidence="4" id="KW-0343">GTPase activation</keyword>
<dbReference type="FunFam" id="1.10.8.270:FF:000005">
    <property type="entry name" value="TBC1 domain family member 15"/>
    <property type="match status" value="1"/>
</dbReference>
<keyword evidence="7" id="KW-0007">Acetylation</keyword>
<dbReference type="InterPro" id="IPR028002">
    <property type="entry name" value="Myb_DNA-bind_5"/>
</dbReference>
<protein>
    <recommendedName>
        <fullName evidence="3">Regulatory protein zeste</fullName>
    </recommendedName>
    <alternativeName>
        <fullName evidence="12">GTPase-activating protein RAB7</fullName>
    </alternativeName>
    <alternativeName>
        <fullName evidence="11">TBC1 domain family member 15</fullName>
    </alternativeName>
</protein>
<dbReference type="Pfam" id="PF13873">
    <property type="entry name" value="Myb_DNA-bind_5"/>
    <property type="match status" value="1"/>
</dbReference>
<organism evidence="15 16">
    <name type="scientific">Amblyomma americanum</name>
    <name type="common">Lone star tick</name>
    <dbReference type="NCBI Taxonomy" id="6943"/>
    <lineage>
        <taxon>Eukaryota</taxon>
        <taxon>Metazoa</taxon>
        <taxon>Ecdysozoa</taxon>
        <taxon>Arthropoda</taxon>
        <taxon>Chelicerata</taxon>
        <taxon>Arachnida</taxon>
        <taxon>Acari</taxon>
        <taxon>Parasitiformes</taxon>
        <taxon>Ixodida</taxon>
        <taxon>Ixodoidea</taxon>
        <taxon>Ixodidae</taxon>
        <taxon>Amblyomminae</taxon>
        <taxon>Amblyomma</taxon>
    </lineage>
</organism>
<evidence type="ECO:0000256" key="3">
    <source>
        <dbReference type="ARBA" id="ARBA00016807"/>
    </source>
</evidence>
<evidence type="ECO:0000256" key="8">
    <source>
        <dbReference type="ARBA" id="ARBA00025466"/>
    </source>
</evidence>
<dbReference type="SUPFAM" id="SSF47923">
    <property type="entry name" value="Ypt/Rab-GAP domain of gyp1p"/>
    <property type="match status" value="2"/>
</dbReference>
<comment type="subunit">
    <text evidence="10">Interacts with non-phosphorylated form of RAB8A; phosphorylation of RAB8A at 'Thr-72' disrupts this interaction. Interacts with ARMC12.</text>
</comment>
<dbReference type="GO" id="GO:0005096">
    <property type="term" value="F:GTPase activator activity"/>
    <property type="evidence" value="ECO:0007669"/>
    <property type="project" value="UniProtKB-KW"/>
</dbReference>
<dbReference type="EMBL" id="JARKHS020004439">
    <property type="protein sequence ID" value="KAK8784591.1"/>
    <property type="molecule type" value="Genomic_DNA"/>
</dbReference>
<feature type="compositionally biased region" description="Pro residues" evidence="13">
    <location>
        <begin position="342"/>
        <end position="367"/>
    </location>
</feature>
<keyword evidence="6" id="KW-0597">Phosphoprotein</keyword>
<dbReference type="FunFam" id="1.10.472.80:FF:000005">
    <property type="entry name" value="TBC1 domain family member 15"/>
    <property type="match status" value="1"/>
</dbReference>
<evidence type="ECO:0000256" key="9">
    <source>
        <dbReference type="ARBA" id="ARBA00055283"/>
    </source>
</evidence>
<comment type="subunit">
    <text evidence="2">Self-associates forming complexes of several hundred monomers.</text>
</comment>
<proteinExistence type="predicted"/>
<evidence type="ECO:0000256" key="5">
    <source>
        <dbReference type="ARBA" id="ARBA00022490"/>
    </source>
</evidence>
<dbReference type="AlphaFoldDB" id="A0AAQ4FCU6"/>
<evidence type="ECO:0000313" key="16">
    <source>
        <dbReference type="Proteomes" id="UP001321473"/>
    </source>
</evidence>
<feature type="compositionally biased region" description="Polar residues" evidence="13">
    <location>
        <begin position="993"/>
        <end position="1005"/>
    </location>
</feature>
<comment type="function">
    <text evidence="9">Acts as a GTPase activating protein for RAB7A. Does not act on RAB4, RAB5 or RAB6.</text>
</comment>
<evidence type="ECO:0000256" key="2">
    <source>
        <dbReference type="ARBA" id="ARBA00011764"/>
    </source>
</evidence>
<reference evidence="15 16" key="1">
    <citation type="journal article" date="2023" name="Arcadia Sci">
        <title>De novo assembly of a long-read Amblyomma americanum tick genome.</title>
        <authorList>
            <person name="Chou S."/>
            <person name="Poskanzer K.E."/>
            <person name="Rollins M."/>
            <person name="Thuy-Boun P.S."/>
        </authorList>
    </citation>
    <scope>NUCLEOTIDE SEQUENCE [LARGE SCALE GENOMIC DNA]</scope>
    <source>
        <strain evidence="15">F_SG_1</strain>
        <tissue evidence="15">Salivary glands</tissue>
    </source>
</reference>
<comment type="function">
    <text evidence="8">Involved in transvection phenomena (= synapsis-dependent gene expression), where the synaptic pairing of chromosomes carrying genes with which zeste interacts influences the expression of these genes. Zeste binds to DNA and stimulates transcription from a nearby promoter.</text>
</comment>
<keyword evidence="16" id="KW-1185">Reference proteome</keyword>
<evidence type="ECO:0000256" key="11">
    <source>
        <dbReference type="ARBA" id="ARBA00067480"/>
    </source>
</evidence>
<evidence type="ECO:0000256" key="1">
    <source>
        <dbReference type="ARBA" id="ARBA00004496"/>
    </source>
</evidence>
<evidence type="ECO:0000256" key="7">
    <source>
        <dbReference type="ARBA" id="ARBA00022990"/>
    </source>
</evidence>
<dbReference type="InterPro" id="IPR000195">
    <property type="entry name" value="Rab-GAP-TBC_dom"/>
</dbReference>
<keyword evidence="5" id="KW-0963">Cytoplasm</keyword>
<name>A0AAQ4FCU6_AMBAM</name>
<gene>
    <name evidence="15" type="ORF">V5799_009045</name>
</gene>
<dbReference type="SMART" id="SM00164">
    <property type="entry name" value="TBC"/>
    <property type="match status" value="1"/>
</dbReference>
<dbReference type="GO" id="GO:0005737">
    <property type="term" value="C:cytoplasm"/>
    <property type="evidence" value="ECO:0007669"/>
    <property type="project" value="UniProtKB-SubCell"/>
</dbReference>
<comment type="caution">
    <text evidence="15">The sequence shown here is derived from an EMBL/GenBank/DDBJ whole genome shotgun (WGS) entry which is preliminary data.</text>
</comment>
<feature type="region of interest" description="Disordered" evidence="13">
    <location>
        <begin position="218"/>
        <end position="259"/>
    </location>
</feature>